<dbReference type="InterPro" id="IPR027417">
    <property type="entry name" value="P-loop_NTPase"/>
</dbReference>
<dbReference type="InterPro" id="IPR000086">
    <property type="entry name" value="NUDIX_hydrolase_dom"/>
</dbReference>
<protein>
    <submittedName>
        <fullName evidence="7">8-oxo-dGTP pyrophosphatase MutT (NUDIX family)</fullName>
    </submittedName>
</protein>
<dbReference type="EMBL" id="JACBZD010000001">
    <property type="protein sequence ID" value="NYI07422.1"/>
    <property type="molecule type" value="Genomic_DNA"/>
</dbReference>
<dbReference type="Pfam" id="PF00293">
    <property type="entry name" value="NUDIX"/>
    <property type="match status" value="1"/>
</dbReference>
<dbReference type="PROSITE" id="PS51462">
    <property type="entry name" value="NUDIX"/>
    <property type="match status" value="1"/>
</dbReference>
<dbReference type="PRINTS" id="PR00502">
    <property type="entry name" value="NUDIXFAMILY"/>
</dbReference>
<feature type="domain" description="Nudix hydrolase" evidence="6">
    <location>
        <begin position="298"/>
        <end position="428"/>
    </location>
</feature>
<dbReference type="Proteomes" id="UP000567795">
    <property type="component" value="Unassembled WGS sequence"/>
</dbReference>
<evidence type="ECO:0000313" key="8">
    <source>
        <dbReference type="Proteomes" id="UP000567795"/>
    </source>
</evidence>
<dbReference type="InterPro" id="IPR020476">
    <property type="entry name" value="Nudix_hydrolase"/>
</dbReference>
<dbReference type="Gene3D" id="3.40.50.300">
    <property type="entry name" value="P-loop containing nucleotide triphosphate hydrolases"/>
    <property type="match status" value="2"/>
</dbReference>
<feature type="region of interest" description="Disordered" evidence="5">
    <location>
        <begin position="161"/>
        <end position="185"/>
    </location>
</feature>
<comment type="similarity">
    <text evidence="2">Belongs to the Nudix hydrolase family.</text>
</comment>
<dbReference type="InterPro" id="IPR020084">
    <property type="entry name" value="NUDIX_hydrolase_CS"/>
</dbReference>
<evidence type="ECO:0000259" key="6">
    <source>
        <dbReference type="PROSITE" id="PS51462"/>
    </source>
</evidence>
<dbReference type="Gene3D" id="3.90.79.10">
    <property type="entry name" value="Nucleoside Triphosphate Pyrophosphohydrolase"/>
    <property type="match status" value="1"/>
</dbReference>
<dbReference type="SUPFAM" id="SSF55811">
    <property type="entry name" value="Nudix"/>
    <property type="match status" value="1"/>
</dbReference>
<evidence type="ECO:0000256" key="1">
    <source>
        <dbReference type="ARBA" id="ARBA00001946"/>
    </source>
</evidence>
<keyword evidence="4" id="KW-0460">Magnesium</keyword>
<evidence type="ECO:0000256" key="5">
    <source>
        <dbReference type="SAM" id="MobiDB-lite"/>
    </source>
</evidence>
<comment type="cofactor">
    <cofactor evidence="1">
        <name>Mg(2+)</name>
        <dbReference type="ChEBI" id="CHEBI:18420"/>
    </cofactor>
</comment>
<dbReference type="PANTHER" id="PTHR43046">
    <property type="entry name" value="GDP-MANNOSE MANNOSYL HYDROLASE"/>
    <property type="match status" value="1"/>
</dbReference>
<feature type="compositionally biased region" description="Low complexity" evidence="5">
    <location>
        <begin position="161"/>
        <end position="179"/>
    </location>
</feature>
<organism evidence="7 8">
    <name type="scientific">Allostreptomyces psammosilenae</name>
    <dbReference type="NCBI Taxonomy" id="1892865"/>
    <lineage>
        <taxon>Bacteria</taxon>
        <taxon>Bacillati</taxon>
        <taxon>Actinomycetota</taxon>
        <taxon>Actinomycetes</taxon>
        <taxon>Kitasatosporales</taxon>
        <taxon>Streptomycetaceae</taxon>
        <taxon>Allostreptomyces</taxon>
    </lineage>
</organism>
<dbReference type="RefSeq" id="WP_312892717.1">
    <property type="nucleotide sequence ID" value="NZ_JACBZD010000001.1"/>
</dbReference>
<dbReference type="InterPro" id="IPR015797">
    <property type="entry name" value="NUDIX_hydrolase-like_dom_sf"/>
</dbReference>
<name>A0A853AAM4_9ACTN</name>
<reference evidence="7 8" key="1">
    <citation type="submission" date="2020-07" db="EMBL/GenBank/DDBJ databases">
        <title>Sequencing the genomes of 1000 actinobacteria strains.</title>
        <authorList>
            <person name="Klenk H.-P."/>
        </authorList>
    </citation>
    <scope>NUCLEOTIDE SEQUENCE [LARGE SCALE GENOMIC DNA]</scope>
    <source>
        <strain evidence="7 8">DSM 42178</strain>
    </source>
</reference>
<gene>
    <name evidence="7" type="ORF">FHU37_004365</name>
</gene>
<dbReference type="GO" id="GO:0016787">
    <property type="term" value="F:hydrolase activity"/>
    <property type="evidence" value="ECO:0007669"/>
    <property type="project" value="UniProtKB-KW"/>
</dbReference>
<evidence type="ECO:0000256" key="2">
    <source>
        <dbReference type="ARBA" id="ARBA00005582"/>
    </source>
</evidence>
<sequence length="444" mass="47216">MIVWINGAFGVGKSTVVRHLTDLMPGSSVFDPEEIGAWLRRLLPTERLRGVTDYQDLPQWRRMTALTLAETHGEEATGEYCTDGACDAAPRAGDAGDGGAAQQDALADAARCGADCRYDMGGDGRADRVLAGAALGAEGGTATHAPGALATVTAVGAGAARGTTTTATGGRAAVRSPRGGTPPPRTVLVPMTLLRQEYRDEIFGNLAARGLTVHHIVLDAEETIIRQRIRGDRIDTEALNHRLAHLSAYREALPWLAKDAHLVDTAGLTPGQVARRVWDAVRAGPGRCTIVHTPRPTAATIASGVLFFDEEGRVLLVDPTYKAGWEFPGGMAEPGEPPAQAALREVREELGLRLTGPLRPLAVHWEGRSAAGPGGVRLLFDGGVLSPGQIARIRLPEDELRGWRFVHEAEAAALLPPVRLRRLTAALECRRSGATGPAYVEERV</sequence>
<comment type="caution">
    <text evidence="7">The sequence shown here is derived from an EMBL/GenBank/DDBJ whole genome shotgun (WGS) entry which is preliminary data.</text>
</comment>
<evidence type="ECO:0000256" key="4">
    <source>
        <dbReference type="ARBA" id="ARBA00022842"/>
    </source>
</evidence>
<dbReference type="CDD" id="cd18876">
    <property type="entry name" value="NUDIX_Hydrolase"/>
    <property type="match status" value="1"/>
</dbReference>
<dbReference type="SUPFAM" id="SSF52540">
    <property type="entry name" value="P-loop containing nucleoside triphosphate hydrolases"/>
    <property type="match status" value="1"/>
</dbReference>
<dbReference type="PROSITE" id="PS00893">
    <property type="entry name" value="NUDIX_BOX"/>
    <property type="match status" value="1"/>
</dbReference>
<keyword evidence="3" id="KW-0378">Hydrolase</keyword>
<dbReference type="AlphaFoldDB" id="A0A853AAM4"/>
<dbReference type="PANTHER" id="PTHR43046:SF12">
    <property type="entry name" value="GDP-MANNOSE MANNOSYL HYDROLASE"/>
    <property type="match status" value="1"/>
</dbReference>
<evidence type="ECO:0000256" key="3">
    <source>
        <dbReference type="ARBA" id="ARBA00022801"/>
    </source>
</evidence>
<evidence type="ECO:0000313" key="7">
    <source>
        <dbReference type="EMBL" id="NYI07422.1"/>
    </source>
</evidence>
<accession>A0A853AAM4</accession>
<keyword evidence="8" id="KW-1185">Reference proteome</keyword>
<proteinExistence type="inferred from homology"/>